<keyword evidence="3" id="KW-1185">Reference proteome</keyword>
<keyword evidence="1" id="KW-0812">Transmembrane</keyword>
<comment type="caution">
    <text evidence="2">The sequence shown here is derived from an EMBL/GenBank/DDBJ whole genome shotgun (WGS) entry which is preliminary data.</text>
</comment>
<evidence type="ECO:0000313" key="3">
    <source>
        <dbReference type="Proteomes" id="UP000649179"/>
    </source>
</evidence>
<organism evidence="2 3">
    <name type="scientific">Marmoricola endophyticus</name>
    <dbReference type="NCBI Taxonomy" id="2040280"/>
    <lineage>
        <taxon>Bacteria</taxon>
        <taxon>Bacillati</taxon>
        <taxon>Actinomycetota</taxon>
        <taxon>Actinomycetes</taxon>
        <taxon>Propionibacteriales</taxon>
        <taxon>Nocardioidaceae</taxon>
        <taxon>Marmoricola</taxon>
    </lineage>
</organism>
<keyword evidence="1" id="KW-0472">Membrane</keyword>
<dbReference type="Proteomes" id="UP000649179">
    <property type="component" value="Unassembled WGS sequence"/>
</dbReference>
<reference evidence="2" key="1">
    <citation type="journal article" date="2014" name="Int. J. Syst. Evol. Microbiol.">
        <title>Complete genome sequence of Corynebacterium casei LMG S-19264T (=DSM 44701T), isolated from a smear-ripened cheese.</title>
        <authorList>
            <consortium name="US DOE Joint Genome Institute (JGI-PGF)"/>
            <person name="Walter F."/>
            <person name="Albersmeier A."/>
            <person name="Kalinowski J."/>
            <person name="Ruckert C."/>
        </authorList>
    </citation>
    <scope>NUCLEOTIDE SEQUENCE</scope>
    <source>
        <strain evidence="2">CGMCC 1.16067</strain>
    </source>
</reference>
<feature type="transmembrane region" description="Helical" evidence="1">
    <location>
        <begin position="72"/>
        <end position="91"/>
    </location>
</feature>
<keyword evidence="1" id="KW-1133">Transmembrane helix</keyword>
<dbReference type="EMBL" id="BMKQ01000001">
    <property type="protein sequence ID" value="GGF48497.1"/>
    <property type="molecule type" value="Genomic_DNA"/>
</dbReference>
<gene>
    <name evidence="2" type="ORF">GCM10011519_23150</name>
</gene>
<reference evidence="2" key="2">
    <citation type="submission" date="2020-09" db="EMBL/GenBank/DDBJ databases">
        <authorList>
            <person name="Sun Q."/>
            <person name="Zhou Y."/>
        </authorList>
    </citation>
    <scope>NUCLEOTIDE SEQUENCE</scope>
    <source>
        <strain evidence="2">CGMCC 1.16067</strain>
    </source>
</reference>
<proteinExistence type="predicted"/>
<evidence type="ECO:0008006" key="4">
    <source>
        <dbReference type="Google" id="ProtNLM"/>
    </source>
</evidence>
<evidence type="ECO:0000256" key="1">
    <source>
        <dbReference type="SAM" id="Phobius"/>
    </source>
</evidence>
<sequence>MSAAGSNPAPSAAQLVVAGFNGPVSASDDQVTEYAVAAPVRARLMAALLLVVGVVLLVVSILVFLLDLPRDVLSALVILVLVAVVGGGYAVTRRTWLFRADPVGYRVRMVRGAGVRQARWHDVHDVVTTTVHGARCVVLRLQDGTSTTIPVSVLALDADAFARAVRGHLDAAHGYHRR</sequence>
<evidence type="ECO:0000313" key="2">
    <source>
        <dbReference type="EMBL" id="GGF48497.1"/>
    </source>
</evidence>
<dbReference type="AlphaFoldDB" id="A0A917BLG1"/>
<name>A0A917BLG1_9ACTN</name>
<feature type="transmembrane region" description="Helical" evidence="1">
    <location>
        <begin position="44"/>
        <end position="66"/>
    </location>
</feature>
<protein>
    <recommendedName>
        <fullName evidence="4">PH domain-containing protein</fullName>
    </recommendedName>
</protein>
<accession>A0A917BLG1</accession>